<accession>A0A0D2ANM1</accession>
<name>A0A0D2ANM1_9PEZI</name>
<feature type="transmembrane region" description="Helical" evidence="2">
    <location>
        <begin position="274"/>
        <end position="297"/>
    </location>
</feature>
<feature type="region of interest" description="Disordered" evidence="1">
    <location>
        <begin position="345"/>
        <end position="381"/>
    </location>
</feature>
<evidence type="ECO:0000256" key="1">
    <source>
        <dbReference type="SAM" id="MobiDB-lite"/>
    </source>
</evidence>
<feature type="compositionally biased region" description="Polar residues" evidence="1">
    <location>
        <begin position="542"/>
        <end position="556"/>
    </location>
</feature>
<dbReference type="Proteomes" id="UP000053259">
    <property type="component" value="Unassembled WGS sequence"/>
</dbReference>
<reference evidence="3 4" key="1">
    <citation type="submission" date="2015-01" db="EMBL/GenBank/DDBJ databases">
        <title>The Genome Sequence of Ochroconis gallopava CBS43764.</title>
        <authorList>
            <consortium name="The Broad Institute Genomics Platform"/>
            <person name="Cuomo C."/>
            <person name="de Hoog S."/>
            <person name="Gorbushina A."/>
            <person name="Stielow B."/>
            <person name="Teixiera M."/>
            <person name="Abouelleil A."/>
            <person name="Chapman S.B."/>
            <person name="Priest M."/>
            <person name="Young S.K."/>
            <person name="Wortman J."/>
            <person name="Nusbaum C."/>
            <person name="Birren B."/>
        </authorList>
    </citation>
    <scope>NUCLEOTIDE SEQUENCE [LARGE SCALE GENOMIC DNA]</scope>
    <source>
        <strain evidence="3 4">CBS 43764</strain>
    </source>
</reference>
<sequence length="613" mass="66457">MPVVHQYSPLPTPIQRATIVNSSLPPQAVNSTQSVLVVCAWPVSGQYGPGSRILYYALVAACVLARRQLWLRDACLAAALLFPAVAAIHGIVLAAMHVDNAVDMDIYGAFQLCAIGILTAPPTVRLSKTYWNQVQGRNVIFVWTTLILAGLLSLTVEFYRTSPKPCEGLASGSPFPWGQDNACGLTCSVNDGPFSPARQDSANNIYVIPIPQRITFGMGTLFAAACCVPAVLSIISIWNKIIADNRAKKKRLQQNATSRREQLNRESIDRTNKIIQSLLSVVEIPVFAGAVIALVILGELNFWSTQVNYMTERIASIGQWAPIAGTGLAVVGALALRITEMIQKHDGDTAPRSSLSSYEEEKRRPTIELHGPDDNPVHVEPSYVADSGRFVEEPRSMSINVPELVHVKESTDHVEHAVCTSSDLDPDERLHHVETYASASTSASRSKDAGRSKFASIVAKVTGSPGLDRDELIFQAAKKELPELPGERNRNPMLQQQIERFGRHRSSFGASNAPSLYGESNPSTSRDPSPFPSPNMPHRNRTLPTSHSASRTTSSPLPGPRVNAGEAQASRTTRDRTASEPFGPHGGASSSSPLGRSMTLEVPQMGRGKGRWP</sequence>
<dbReference type="InParanoid" id="A0A0D2ANM1"/>
<feature type="compositionally biased region" description="Basic and acidic residues" evidence="1">
    <location>
        <begin position="359"/>
        <end position="377"/>
    </location>
</feature>
<proteinExistence type="predicted"/>
<evidence type="ECO:0000256" key="2">
    <source>
        <dbReference type="SAM" id="Phobius"/>
    </source>
</evidence>
<feature type="transmembrane region" description="Helical" evidence="2">
    <location>
        <begin position="139"/>
        <end position="159"/>
    </location>
</feature>
<dbReference type="OrthoDB" id="3021074at2759"/>
<feature type="region of interest" description="Disordered" evidence="1">
    <location>
        <begin position="506"/>
        <end position="613"/>
    </location>
</feature>
<feature type="transmembrane region" description="Helical" evidence="2">
    <location>
        <begin position="108"/>
        <end position="127"/>
    </location>
</feature>
<keyword evidence="2" id="KW-0472">Membrane</keyword>
<dbReference type="AlphaFoldDB" id="A0A0D2ANM1"/>
<dbReference type="HOGENOM" id="CLU_020985_1_0_1"/>
<feature type="transmembrane region" description="Helical" evidence="2">
    <location>
        <begin position="76"/>
        <end position="96"/>
    </location>
</feature>
<organism evidence="3 4">
    <name type="scientific">Verruconis gallopava</name>
    <dbReference type="NCBI Taxonomy" id="253628"/>
    <lineage>
        <taxon>Eukaryota</taxon>
        <taxon>Fungi</taxon>
        <taxon>Dikarya</taxon>
        <taxon>Ascomycota</taxon>
        <taxon>Pezizomycotina</taxon>
        <taxon>Dothideomycetes</taxon>
        <taxon>Pleosporomycetidae</taxon>
        <taxon>Venturiales</taxon>
        <taxon>Sympoventuriaceae</taxon>
        <taxon>Verruconis</taxon>
    </lineage>
</organism>
<gene>
    <name evidence="3" type="ORF">PV09_07728</name>
</gene>
<dbReference type="STRING" id="253628.A0A0D2ANM1"/>
<keyword evidence="2" id="KW-1133">Transmembrane helix</keyword>
<dbReference type="GeneID" id="27315701"/>
<feature type="compositionally biased region" description="Polar residues" evidence="1">
    <location>
        <begin position="508"/>
        <end position="527"/>
    </location>
</feature>
<evidence type="ECO:0000313" key="3">
    <source>
        <dbReference type="EMBL" id="KIW00744.1"/>
    </source>
</evidence>
<feature type="transmembrane region" description="Helical" evidence="2">
    <location>
        <begin position="317"/>
        <end position="336"/>
    </location>
</feature>
<keyword evidence="4" id="KW-1185">Reference proteome</keyword>
<feature type="transmembrane region" description="Helical" evidence="2">
    <location>
        <begin position="221"/>
        <end position="242"/>
    </location>
</feature>
<keyword evidence="2" id="KW-0812">Transmembrane</keyword>
<dbReference type="RefSeq" id="XP_016210613.1">
    <property type="nucleotide sequence ID" value="XM_016361534.1"/>
</dbReference>
<evidence type="ECO:0000313" key="4">
    <source>
        <dbReference type="Proteomes" id="UP000053259"/>
    </source>
</evidence>
<dbReference type="EMBL" id="KN847560">
    <property type="protein sequence ID" value="KIW00744.1"/>
    <property type="molecule type" value="Genomic_DNA"/>
</dbReference>
<protein>
    <submittedName>
        <fullName evidence="3">Uncharacterized protein</fullName>
    </submittedName>
</protein>
<dbReference type="VEuPathDB" id="FungiDB:PV09_07728"/>